<dbReference type="InterPro" id="IPR019757">
    <property type="entry name" value="Pept_S26A_signal_pept_1_Lys-AS"/>
</dbReference>
<keyword evidence="4 6" id="KW-0378">Hydrolase</keyword>
<reference evidence="8 9" key="1">
    <citation type="submission" date="2017-05" db="EMBL/GenBank/DDBJ databases">
        <title>Vagococcus spp. assemblies.</title>
        <authorList>
            <person name="Gulvik C.A."/>
        </authorList>
    </citation>
    <scope>NUCLEOTIDE SEQUENCE [LARGE SCALE GENOMIC DNA]</scope>
    <source>
        <strain evidence="8 9">NCFB 2777</strain>
    </source>
</reference>
<dbReference type="EMBL" id="NGJU01000022">
    <property type="protein sequence ID" value="RST92472.1"/>
    <property type="molecule type" value="Genomic_DNA"/>
</dbReference>
<comment type="catalytic activity">
    <reaction evidence="1 6">
        <text>Cleavage of hydrophobic, N-terminal signal or leader sequences from secreted and periplasmic proteins.</text>
        <dbReference type="EC" id="3.4.21.89"/>
    </reaction>
</comment>
<dbReference type="InterPro" id="IPR036286">
    <property type="entry name" value="LexA/Signal_pep-like_sf"/>
</dbReference>
<protein>
    <recommendedName>
        <fullName evidence="3 6">Signal peptidase I</fullName>
        <ecNumber evidence="3 6">3.4.21.89</ecNumber>
    </recommendedName>
</protein>
<comment type="similarity">
    <text evidence="6">Belongs to the peptidase S26 family.</text>
</comment>
<feature type="active site" evidence="5">
    <location>
        <position position="77"/>
    </location>
</feature>
<dbReference type="AlphaFoldDB" id="A0A429ZFH8"/>
<evidence type="ECO:0000313" key="9">
    <source>
        <dbReference type="Proteomes" id="UP000287239"/>
    </source>
</evidence>
<organism evidence="8 9">
    <name type="scientific">Vagococcus salmoninarum</name>
    <dbReference type="NCBI Taxonomy" id="2739"/>
    <lineage>
        <taxon>Bacteria</taxon>
        <taxon>Bacillati</taxon>
        <taxon>Bacillota</taxon>
        <taxon>Bacilli</taxon>
        <taxon>Lactobacillales</taxon>
        <taxon>Enterococcaceae</taxon>
        <taxon>Vagococcus</taxon>
    </lineage>
</organism>
<dbReference type="Proteomes" id="UP000287239">
    <property type="component" value="Unassembled WGS sequence"/>
</dbReference>
<dbReference type="GO" id="GO:0009003">
    <property type="term" value="F:signal peptidase activity"/>
    <property type="evidence" value="ECO:0007669"/>
    <property type="project" value="UniProtKB-EC"/>
</dbReference>
<dbReference type="GeneID" id="98569225"/>
<dbReference type="InterPro" id="IPR000223">
    <property type="entry name" value="Pept_S26A_signal_pept_1"/>
</dbReference>
<dbReference type="GO" id="GO:0004252">
    <property type="term" value="F:serine-type endopeptidase activity"/>
    <property type="evidence" value="ECO:0007669"/>
    <property type="project" value="InterPro"/>
</dbReference>
<dbReference type="PROSITE" id="PS00760">
    <property type="entry name" value="SPASE_I_2"/>
    <property type="match status" value="1"/>
</dbReference>
<dbReference type="InterPro" id="IPR019533">
    <property type="entry name" value="Peptidase_S26"/>
</dbReference>
<keyword evidence="6" id="KW-0812">Transmembrane</keyword>
<evidence type="ECO:0000256" key="3">
    <source>
        <dbReference type="ARBA" id="ARBA00013208"/>
    </source>
</evidence>
<feature type="transmembrane region" description="Helical" evidence="6">
    <location>
        <begin position="12"/>
        <end position="34"/>
    </location>
</feature>
<evidence type="ECO:0000256" key="1">
    <source>
        <dbReference type="ARBA" id="ARBA00000677"/>
    </source>
</evidence>
<dbReference type="PANTHER" id="PTHR43390">
    <property type="entry name" value="SIGNAL PEPTIDASE I"/>
    <property type="match status" value="1"/>
</dbReference>
<dbReference type="CDD" id="cd06530">
    <property type="entry name" value="S26_SPase_I"/>
    <property type="match status" value="1"/>
</dbReference>
<dbReference type="Gene3D" id="2.10.109.10">
    <property type="entry name" value="Umud Fragment, subunit A"/>
    <property type="match status" value="1"/>
</dbReference>
<dbReference type="NCBIfam" id="TIGR02227">
    <property type="entry name" value="sigpep_I_bact"/>
    <property type="match status" value="1"/>
</dbReference>
<dbReference type="SUPFAM" id="SSF51306">
    <property type="entry name" value="LexA/Signal peptidase"/>
    <property type="match status" value="1"/>
</dbReference>
<accession>A0A429ZFH8</accession>
<dbReference type="RefSeq" id="WP_126781750.1">
    <property type="nucleotide sequence ID" value="NZ_NGJU01000022.1"/>
</dbReference>
<dbReference type="GO" id="GO:0006465">
    <property type="term" value="P:signal peptide processing"/>
    <property type="evidence" value="ECO:0007669"/>
    <property type="project" value="InterPro"/>
</dbReference>
<comment type="subcellular location">
    <subcellularLocation>
        <location evidence="2">Cell membrane</location>
        <topology evidence="2">Single-pass type II membrane protein</topology>
    </subcellularLocation>
    <subcellularLocation>
        <location evidence="6">Membrane</location>
        <topology evidence="6">Single-pass type II membrane protein</topology>
    </subcellularLocation>
</comment>
<keyword evidence="6" id="KW-0472">Membrane</keyword>
<evidence type="ECO:0000256" key="5">
    <source>
        <dbReference type="PIRSR" id="PIRSR600223-1"/>
    </source>
</evidence>
<evidence type="ECO:0000256" key="6">
    <source>
        <dbReference type="RuleBase" id="RU362042"/>
    </source>
</evidence>
<sequence length="180" mass="20722">MGKKIMETSAYWLKMAVLAGILVFIIRGFVFIPMKIEGSSMAKTLLQGDQIVYDKFSKIKRFDVIIFQQPDGTIFVKRVIGMPGEHVQYIDDELFVDSQIIDEDFLGQAKIKRSSNQYTTNFDSKQILNNKNISKDAYFVLGDNRRLSKDSRSFGEVKSDDVIGKVQMVYYPLNRINRIK</sequence>
<dbReference type="PROSITE" id="PS00761">
    <property type="entry name" value="SPASE_I_3"/>
    <property type="match status" value="1"/>
</dbReference>
<evidence type="ECO:0000259" key="7">
    <source>
        <dbReference type="Pfam" id="PF10502"/>
    </source>
</evidence>
<comment type="caution">
    <text evidence="8">The sequence shown here is derived from an EMBL/GenBank/DDBJ whole genome shotgun (WGS) entry which is preliminary data.</text>
</comment>
<dbReference type="GO" id="GO:0005886">
    <property type="term" value="C:plasma membrane"/>
    <property type="evidence" value="ECO:0007669"/>
    <property type="project" value="UniProtKB-SubCell"/>
</dbReference>
<keyword evidence="6" id="KW-0645">Protease</keyword>
<dbReference type="OrthoDB" id="9802919at2"/>
<dbReference type="EC" id="3.4.21.89" evidence="3 6"/>
<name>A0A429ZFH8_9ENTE</name>
<dbReference type="InterPro" id="IPR019758">
    <property type="entry name" value="Pept_S26A_signal_pept_1_CS"/>
</dbReference>
<keyword evidence="9" id="KW-1185">Reference proteome</keyword>
<proteinExistence type="inferred from homology"/>
<gene>
    <name evidence="8" type="ORF">CBF35_12815</name>
</gene>
<keyword evidence="6" id="KW-1133">Transmembrane helix</keyword>
<dbReference type="PANTHER" id="PTHR43390:SF8">
    <property type="entry name" value="SIGNAL PEPTIDASE I"/>
    <property type="match status" value="1"/>
</dbReference>
<evidence type="ECO:0000313" key="8">
    <source>
        <dbReference type="EMBL" id="RST92472.1"/>
    </source>
</evidence>
<evidence type="ECO:0000256" key="4">
    <source>
        <dbReference type="ARBA" id="ARBA00022801"/>
    </source>
</evidence>
<dbReference type="Pfam" id="PF10502">
    <property type="entry name" value="Peptidase_S26"/>
    <property type="match status" value="1"/>
</dbReference>
<dbReference type="PRINTS" id="PR00727">
    <property type="entry name" value="LEADERPTASE"/>
</dbReference>
<evidence type="ECO:0000256" key="2">
    <source>
        <dbReference type="ARBA" id="ARBA00004401"/>
    </source>
</evidence>
<feature type="active site" evidence="5">
    <location>
        <position position="40"/>
    </location>
</feature>
<feature type="domain" description="Peptidase S26" evidence="7">
    <location>
        <begin position="11"/>
        <end position="171"/>
    </location>
</feature>